<dbReference type="InterPro" id="IPR010652">
    <property type="entry name" value="DUF1232"/>
</dbReference>
<dbReference type="RefSeq" id="WP_097056559.1">
    <property type="nucleotide sequence ID" value="NZ_OCMF01000003.1"/>
</dbReference>
<organism evidence="7 8">
    <name type="scientific">Salinimicrobium sediminis</name>
    <dbReference type="NCBI Taxonomy" id="1343891"/>
    <lineage>
        <taxon>Bacteria</taxon>
        <taxon>Pseudomonadati</taxon>
        <taxon>Bacteroidota</taxon>
        <taxon>Flavobacteriia</taxon>
        <taxon>Flavobacteriales</taxon>
        <taxon>Flavobacteriaceae</taxon>
        <taxon>Salinimicrobium</taxon>
    </lineage>
</organism>
<gene>
    <name evidence="7" type="ORF">SAMN06296241_2333</name>
</gene>
<evidence type="ECO:0000256" key="5">
    <source>
        <dbReference type="SAM" id="Phobius"/>
    </source>
</evidence>
<accession>A0A285X6Z9</accession>
<protein>
    <submittedName>
        <fullName evidence="7">Uncharacterized membrane protein YkvA, DUF1232 family</fullName>
    </submittedName>
</protein>
<evidence type="ECO:0000256" key="2">
    <source>
        <dbReference type="ARBA" id="ARBA00022692"/>
    </source>
</evidence>
<dbReference type="OrthoDB" id="9800034at2"/>
<keyword evidence="4 5" id="KW-0472">Membrane</keyword>
<evidence type="ECO:0000313" key="7">
    <source>
        <dbReference type="EMBL" id="SOC80776.1"/>
    </source>
</evidence>
<evidence type="ECO:0000313" key="8">
    <source>
        <dbReference type="Proteomes" id="UP000219193"/>
    </source>
</evidence>
<name>A0A285X6Z9_9FLAO</name>
<dbReference type="Proteomes" id="UP000219193">
    <property type="component" value="Unassembled WGS sequence"/>
</dbReference>
<keyword evidence="8" id="KW-1185">Reference proteome</keyword>
<feature type="transmembrane region" description="Helical" evidence="5">
    <location>
        <begin position="70"/>
        <end position="87"/>
    </location>
</feature>
<feature type="domain" description="DUF1232" evidence="6">
    <location>
        <begin position="75"/>
        <end position="109"/>
    </location>
</feature>
<keyword evidence="3 5" id="KW-1133">Transmembrane helix</keyword>
<keyword evidence="2 5" id="KW-0812">Transmembrane</keyword>
<reference evidence="8" key="1">
    <citation type="submission" date="2017-09" db="EMBL/GenBank/DDBJ databases">
        <authorList>
            <person name="Varghese N."/>
            <person name="Submissions S."/>
        </authorList>
    </citation>
    <scope>NUCLEOTIDE SEQUENCE [LARGE SCALE GENOMIC DNA]</scope>
    <source>
        <strain evidence="8">CGMCC 1.12641</strain>
    </source>
</reference>
<dbReference type="Pfam" id="PF06803">
    <property type="entry name" value="DUF1232"/>
    <property type="match status" value="1"/>
</dbReference>
<dbReference type="AlphaFoldDB" id="A0A285X6Z9"/>
<evidence type="ECO:0000256" key="4">
    <source>
        <dbReference type="ARBA" id="ARBA00023136"/>
    </source>
</evidence>
<comment type="subcellular location">
    <subcellularLocation>
        <location evidence="1">Endomembrane system</location>
        <topology evidence="1">Multi-pass membrane protein</topology>
    </subcellularLocation>
</comment>
<evidence type="ECO:0000256" key="1">
    <source>
        <dbReference type="ARBA" id="ARBA00004127"/>
    </source>
</evidence>
<sequence length="135" mass="15495">MLENVKKKINEDYLKSEVSKVDDGDLDMVMKNKEAIDKKLKGSGMKKYAELGKLMFGMLKDYKKGEYQRVPWFTIAAIGLTLLYVLNPMDMLPDFLPGVGYVDDFALFTVAIRFLESDLHAYLDWKIDEAKLLNS</sequence>
<dbReference type="GO" id="GO:0012505">
    <property type="term" value="C:endomembrane system"/>
    <property type="evidence" value="ECO:0007669"/>
    <property type="project" value="UniProtKB-SubCell"/>
</dbReference>
<evidence type="ECO:0000256" key="3">
    <source>
        <dbReference type="ARBA" id="ARBA00022989"/>
    </source>
</evidence>
<proteinExistence type="predicted"/>
<evidence type="ECO:0000259" key="6">
    <source>
        <dbReference type="Pfam" id="PF06803"/>
    </source>
</evidence>
<dbReference type="EMBL" id="OCMF01000003">
    <property type="protein sequence ID" value="SOC80776.1"/>
    <property type="molecule type" value="Genomic_DNA"/>
</dbReference>